<protein>
    <submittedName>
        <fullName evidence="1">Uncharacterized protein</fullName>
    </submittedName>
</protein>
<name>A0A6C0J0M7_9ZZZZ</name>
<dbReference type="EMBL" id="MN740306">
    <property type="protein sequence ID" value="QHT99188.1"/>
    <property type="molecule type" value="Genomic_DNA"/>
</dbReference>
<dbReference type="AlphaFoldDB" id="A0A6C0J0M7"/>
<organism evidence="1">
    <name type="scientific">viral metagenome</name>
    <dbReference type="NCBI Taxonomy" id="1070528"/>
    <lineage>
        <taxon>unclassified sequences</taxon>
        <taxon>metagenomes</taxon>
        <taxon>organismal metagenomes</taxon>
    </lineage>
</organism>
<accession>A0A6C0J0M7</accession>
<evidence type="ECO:0000313" key="1">
    <source>
        <dbReference type="EMBL" id="QHT99188.1"/>
    </source>
</evidence>
<sequence>MGNTASLEEYENRIKKLEQRVFELEQKVFLKLDDSVIHNRAFNPRQEMFVNPSNTDKIILNDFIDYTDYTEDES</sequence>
<proteinExistence type="predicted"/>
<reference evidence="1" key="1">
    <citation type="journal article" date="2020" name="Nature">
        <title>Giant virus diversity and host interactions through global metagenomics.</title>
        <authorList>
            <person name="Schulz F."/>
            <person name="Roux S."/>
            <person name="Paez-Espino D."/>
            <person name="Jungbluth S."/>
            <person name="Walsh D.A."/>
            <person name="Denef V.J."/>
            <person name="McMahon K.D."/>
            <person name="Konstantinidis K.T."/>
            <person name="Eloe-Fadrosh E.A."/>
            <person name="Kyrpides N.C."/>
            <person name="Woyke T."/>
        </authorList>
    </citation>
    <scope>NUCLEOTIDE SEQUENCE</scope>
    <source>
        <strain evidence="1">GVMAG-M-3300025699-48</strain>
    </source>
</reference>